<protein>
    <recommendedName>
        <fullName evidence="4">DUF2946 domain-containing protein</fullName>
    </recommendedName>
</protein>
<dbReference type="Proteomes" id="UP000056209">
    <property type="component" value="Unassembled WGS sequence"/>
</dbReference>
<evidence type="ECO:0000313" key="3">
    <source>
        <dbReference type="Proteomes" id="UP000056209"/>
    </source>
</evidence>
<dbReference type="AlphaFoldDB" id="A0A100HNA7"/>
<evidence type="ECO:0000313" key="2">
    <source>
        <dbReference type="EMBL" id="GAQ23843.1"/>
    </source>
</evidence>
<comment type="caution">
    <text evidence="2">The sequence shown here is derived from an EMBL/GenBank/DDBJ whole genome shotgun (WGS) entry which is preliminary data.</text>
</comment>
<sequence>MLRRASTQSLTVSAVGRWVLALLTLLAALAHLTRSPAAGGLGLSLTTLASTTAPSHATLTERHAAAHAPVMPDGMSDMPDASSPAPHAGHGTGPSLTDAAPNAPPAHDHHHSDAHCPFCFTAAFALEAETVTARADNSPAGPTPTNVPLTLALAIVRHADPRAPPTSRTAHVSSLTF</sequence>
<reference evidence="3" key="1">
    <citation type="submission" date="2015-11" db="EMBL/GenBank/DDBJ databases">
        <title>Draft Genome Sequence of the Radioresistant Bacterium Deinococcus grandis, Isolated from Freshwater Fish in Japan.</title>
        <authorList>
            <person name="Satoh K."/>
            <person name="Onodera T."/>
            <person name="Omoso K."/>
            <person name="Takeda-Yano K."/>
            <person name="Katayama T."/>
            <person name="Oono Y."/>
            <person name="Narumi I."/>
        </authorList>
    </citation>
    <scope>NUCLEOTIDE SEQUENCE [LARGE SCALE GENOMIC DNA]</scope>
    <source>
        <strain evidence="3">ATCC 43672</strain>
    </source>
</reference>
<proteinExistence type="predicted"/>
<name>A0A100HNA7_9DEIO</name>
<feature type="region of interest" description="Disordered" evidence="1">
    <location>
        <begin position="69"/>
        <end position="112"/>
    </location>
</feature>
<gene>
    <name evidence="2" type="ORF">DEIGR_330101</name>
</gene>
<keyword evidence="3" id="KW-1185">Reference proteome</keyword>
<evidence type="ECO:0000256" key="1">
    <source>
        <dbReference type="SAM" id="MobiDB-lite"/>
    </source>
</evidence>
<accession>A0A100HNA7</accession>
<evidence type="ECO:0008006" key="4">
    <source>
        <dbReference type="Google" id="ProtNLM"/>
    </source>
</evidence>
<dbReference type="EMBL" id="BCMS01000005">
    <property type="protein sequence ID" value="GAQ23843.1"/>
    <property type="molecule type" value="Genomic_DNA"/>
</dbReference>
<organism evidence="2 3">
    <name type="scientific">Deinococcus grandis</name>
    <dbReference type="NCBI Taxonomy" id="57498"/>
    <lineage>
        <taxon>Bacteria</taxon>
        <taxon>Thermotogati</taxon>
        <taxon>Deinococcota</taxon>
        <taxon>Deinococci</taxon>
        <taxon>Deinococcales</taxon>
        <taxon>Deinococcaceae</taxon>
        <taxon>Deinococcus</taxon>
    </lineage>
</organism>